<dbReference type="Proteomes" id="UP000217350">
    <property type="component" value="Segment"/>
</dbReference>
<evidence type="ECO:0000259" key="3">
    <source>
        <dbReference type="PROSITE" id="PS50835"/>
    </source>
</evidence>
<dbReference type="OrthoDB" id="16402at10239"/>
<dbReference type="InterPro" id="IPR003597">
    <property type="entry name" value="Ig_C1-set"/>
</dbReference>
<dbReference type="Pfam" id="PF00129">
    <property type="entry name" value="MHC_I"/>
    <property type="match status" value="1"/>
</dbReference>
<evidence type="ECO:0000313" key="5">
    <source>
        <dbReference type="Proteomes" id="UP000217350"/>
    </source>
</evidence>
<dbReference type="PANTHER" id="PTHR16675">
    <property type="entry name" value="MHC CLASS I-RELATED"/>
    <property type="match status" value="1"/>
</dbReference>
<dbReference type="GO" id="GO:0042605">
    <property type="term" value="F:peptide antigen binding"/>
    <property type="evidence" value="ECO:0007669"/>
    <property type="project" value="TreeGrafter"/>
</dbReference>
<feature type="transmembrane region" description="Helical" evidence="2">
    <location>
        <begin position="294"/>
        <end position="315"/>
    </location>
</feature>
<feature type="transmembrane region" description="Helical" evidence="2">
    <location>
        <begin position="6"/>
        <end position="25"/>
    </location>
</feature>
<dbReference type="Gene3D" id="3.30.500.10">
    <property type="entry name" value="MHC class I-like antigen recognition-like"/>
    <property type="match status" value="1"/>
</dbReference>
<dbReference type="GO" id="GO:0002476">
    <property type="term" value="P:antigen processing and presentation of endogenous peptide antigen via MHC class Ib"/>
    <property type="evidence" value="ECO:0007669"/>
    <property type="project" value="TreeGrafter"/>
</dbReference>
<sequence>MKYTMVIIYLLICVTNVLTHSLMYFHTAISRPELNDIRYIIVGYVDDIQIMRYDNDVGNKMIELNVPWMKGDNDYLEKESKKARNTEKNFKLNLKTLIGYYNQSNNQFHTLQWMYGCEIGQDKRLSRVYCQEAYDGMDYISLNNDLKSWFATDTSAQISKRKLDIAEEADHQRVYLQGMCIYWLSKYIKLDNNKLLRVYNPKTFVTRHYEDNYATLRCWAINFYPSDINISWLKEDYQQDNTDTIETRPSGDGKFQKWVSIKVPAGEEYKYTCHVYHEDMHEILRFEAKQTVNVAAIVVLVIIGIIGIIVVITSIHRIML</sequence>
<dbReference type="InterPro" id="IPR003006">
    <property type="entry name" value="Ig/MHC_CS"/>
</dbReference>
<dbReference type="GO" id="GO:0005102">
    <property type="term" value="F:signaling receptor binding"/>
    <property type="evidence" value="ECO:0007669"/>
    <property type="project" value="TreeGrafter"/>
</dbReference>
<keyword evidence="5" id="KW-1185">Reference proteome</keyword>
<feature type="domain" description="Ig-like" evidence="3">
    <location>
        <begin position="201"/>
        <end position="293"/>
    </location>
</feature>
<dbReference type="GO" id="GO:0002486">
    <property type="term" value="P:antigen processing and presentation of endogenous peptide antigen via MHC class I via ER pathway, TAP-independent"/>
    <property type="evidence" value="ECO:0007669"/>
    <property type="project" value="TreeGrafter"/>
</dbReference>
<keyword evidence="2" id="KW-1133">Transmembrane helix</keyword>
<accession>A0A223FMM4</accession>
<organism evidence="4">
    <name type="scientific">Murmansk poxvirus</name>
    <dbReference type="NCBI Taxonomy" id="2025359"/>
    <lineage>
        <taxon>Viruses</taxon>
        <taxon>Varidnaviria</taxon>
        <taxon>Bamfordvirae</taxon>
        <taxon>Nucleocytoviricota</taxon>
        <taxon>Pokkesviricetes</taxon>
        <taxon>Chitovirales</taxon>
        <taxon>Poxviridae</taxon>
        <taxon>Chordopoxvirinae</taxon>
        <taxon>Centapoxvirus</taxon>
        <taxon>Centapoxvirus microtuspox</taxon>
        <taxon>Murmansk microtuspox virus</taxon>
    </lineage>
</organism>
<dbReference type="Pfam" id="PF07654">
    <property type="entry name" value="C1-set"/>
    <property type="match status" value="1"/>
</dbReference>
<dbReference type="InterPro" id="IPR037055">
    <property type="entry name" value="MHC_I-like_Ag-recog_sf"/>
</dbReference>
<dbReference type="InterPro" id="IPR013783">
    <property type="entry name" value="Ig-like_fold"/>
</dbReference>
<dbReference type="SUPFAM" id="SSF48726">
    <property type="entry name" value="Immunoglobulin"/>
    <property type="match status" value="1"/>
</dbReference>
<evidence type="ECO:0000313" key="4">
    <source>
        <dbReference type="EMBL" id="AST09232.1"/>
    </source>
</evidence>
<reference evidence="4" key="1">
    <citation type="journal article" date="2017" name="Virus Genes">
        <title>Two novel poxviruses with unusual genome rearrangements: NY_014 and Murmansk.</title>
        <authorList>
            <person name="Smithson C."/>
            <person name="Meyer H."/>
            <person name="Gigante C.M."/>
            <person name="Gao J."/>
            <person name="Zhao H."/>
            <person name="Batra D."/>
            <person name="Damon I."/>
            <person name="Upton C."/>
            <person name="Li Y."/>
        </authorList>
    </citation>
    <scope>NUCLEOTIDE SEQUENCE [LARGE SCALE GENOMIC DNA]</scope>
    <source>
        <strain evidence="4">LEIV-11411</strain>
    </source>
</reference>
<keyword evidence="2" id="KW-0812">Transmembrane</keyword>
<dbReference type="InterPro" id="IPR036179">
    <property type="entry name" value="Ig-like_dom_sf"/>
</dbReference>
<dbReference type="EMBL" id="MF001304">
    <property type="protein sequence ID" value="AST09232.1"/>
    <property type="molecule type" value="Genomic_DNA"/>
</dbReference>
<dbReference type="SMART" id="SM00407">
    <property type="entry name" value="IGc1"/>
    <property type="match status" value="1"/>
</dbReference>
<dbReference type="FunFam" id="3.30.500.10:FF:000001">
    <property type="entry name" value="H-2 class I histocompatibility antigen, alpha chain"/>
    <property type="match status" value="1"/>
</dbReference>
<gene>
    <name evidence="4" type="ORF">Murmansk-037</name>
</gene>
<dbReference type="SUPFAM" id="SSF54452">
    <property type="entry name" value="MHC antigen-recognition domain"/>
    <property type="match status" value="1"/>
</dbReference>
<dbReference type="CDD" id="cd07698">
    <property type="entry name" value="IgC1_MHC_I_alpha3"/>
    <property type="match status" value="1"/>
</dbReference>
<dbReference type="GO" id="GO:0006955">
    <property type="term" value="P:immune response"/>
    <property type="evidence" value="ECO:0007669"/>
    <property type="project" value="TreeGrafter"/>
</dbReference>
<dbReference type="PANTHER" id="PTHR16675:SF244">
    <property type="entry name" value="H-2 CLASS I HISTOCOMPATIBILITY ANTIGEN, D-37 ALPHA CHAIN"/>
    <property type="match status" value="1"/>
</dbReference>
<dbReference type="InterPro" id="IPR011161">
    <property type="entry name" value="MHC_I-like_Ag-recog"/>
</dbReference>
<dbReference type="PRINTS" id="PR01638">
    <property type="entry name" value="MHCCLASSI"/>
</dbReference>
<dbReference type="GO" id="GO:0005615">
    <property type="term" value="C:extracellular space"/>
    <property type="evidence" value="ECO:0007669"/>
    <property type="project" value="TreeGrafter"/>
</dbReference>
<evidence type="ECO:0000256" key="2">
    <source>
        <dbReference type="SAM" id="Phobius"/>
    </source>
</evidence>
<keyword evidence="1" id="KW-0325">Glycoprotein</keyword>
<dbReference type="PROSITE" id="PS50835">
    <property type="entry name" value="IG_LIKE"/>
    <property type="match status" value="1"/>
</dbReference>
<dbReference type="PROSITE" id="PS00290">
    <property type="entry name" value="IG_MHC"/>
    <property type="match status" value="1"/>
</dbReference>
<proteinExistence type="predicted"/>
<dbReference type="Gene3D" id="2.60.40.10">
    <property type="entry name" value="Immunoglobulins"/>
    <property type="match status" value="1"/>
</dbReference>
<dbReference type="InterPro" id="IPR001039">
    <property type="entry name" value="MHC_I_a_a1/a2"/>
</dbReference>
<dbReference type="InterPro" id="IPR050208">
    <property type="entry name" value="MHC_class-I_related"/>
</dbReference>
<dbReference type="InterPro" id="IPR007110">
    <property type="entry name" value="Ig-like_dom"/>
</dbReference>
<protein>
    <recommendedName>
        <fullName evidence="3">Ig-like domain-containing protein</fullName>
    </recommendedName>
</protein>
<name>A0A223FMM4_9POXV</name>
<dbReference type="InterPro" id="IPR011162">
    <property type="entry name" value="MHC_I/II-like_Ag-recog"/>
</dbReference>
<evidence type="ECO:0000256" key="1">
    <source>
        <dbReference type="ARBA" id="ARBA00023180"/>
    </source>
</evidence>
<keyword evidence="2" id="KW-0472">Membrane</keyword>